<feature type="compositionally biased region" description="Pro residues" evidence="1">
    <location>
        <begin position="130"/>
        <end position="143"/>
    </location>
</feature>
<dbReference type="InterPro" id="IPR002645">
    <property type="entry name" value="STAS_dom"/>
</dbReference>
<reference evidence="4" key="1">
    <citation type="journal article" date="2019" name="Int. J. Syst. Evol. Microbiol.">
        <title>The Global Catalogue of Microorganisms (GCM) 10K type strain sequencing project: providing services to taxonomists for standard genome sequencing and annotation.</title>
        <authorList>
            <consortium name="The Broad Institute Genomics Platform"/>
            <consortium name="The Broad Institute Genome Sequencing Center for Infectious Disease"/>
            <person name="Wu L."/>
            <person name="Ma J."/>
        </authorList>
    </citation>
    <scope>NUCLEOTIDE SEQUENCE [LARGE SCALE GENOMIC DNA]</scope>
    <source>
        <strain evidence="4">JCM 17441</strain>
    </source>
</reference>
<feature type="region of interest" description="Disordered" evidence="1">
    <location>
        <begin position="110"/>
        <end position="143"/>
    </location>
</feature>
<name>A0ABP8D7Y0_9ACTN</name>
<evidence type="ECO:0000256" key="1">
    <source>
        <dbReference type="SAM" id="MobiDB-lite"/>
    </source>
</evidence>
<evidence type="ECO:0000313" key="3">
    <source>
        <dbReference type="EMBL" id="GAA4249184.1"/>
    </source>
</evidence>
<dbReference type="Proteomes" id="UP001500620">
    <property type="component" value="Unassembled WGS sequence"/>
</dbReference>
<dbReference type="SUPFAM" id="SSF52091">
    <property type="entry name" value="SpoIIaa-like"/>
    <property type="match status" value="1"/>
</dbReference>
<evidence type="ECO:0000313" key="4">
    <source>
        <dbReference type="Proteomes" id="UP001500620"/>
    </source>
</evidence>
<evidence type="ECO:0000259" key="2">
    <source>
        <dbReference type="PROSITE" id="PS50801"/>
    </source>
</evidence>
<dbReference type="Gene3D" id="3.30.750.24">
    <property type="entry name" value="STAS domain"/>
    <property type="match status" value="1"/>
</dbReference>
<dbReference type="EMBL" id="BAABAT010000007">
    <property type="protein sequence ID" value="GAA4249184.1"/>
    <property type="molecule type" value="Genomic_DNA"/>
</dbReference>
<comment type="caution">
    <text evidence="3">The sequence shown here is derived from an EMBL/GenBank/DDBJ whole genome shotgun (WGS) entry which is preliminary data.</text>
</comment>
<accession>A0ABP8D7Y0</accession>
<dbReference type="RefSeq" id="WP_345127466.1">
    <property type="nucleotide sequence ID" value="NZ_BAABAT010000007.1"/>
</dbReference>
<organism evidence="3 4">
    <name type="scientific">Dactylosporangium darangshiense</name>
    <dbReference type="NCBI Taxonomy" id="579108"/>
    <lineage>
        <taxon>Bacteria</taxon>
        <taxon>Bacillati</taxon>
        <taxon>Actinomycetota</taxon>
        <taxon>Actinomycetes</taxon>
        <taxon>Micromonosporales</taxon>
        <taxon>Micromonosporaceae</taxon>
        <taxon>Dactylosporangium</taxon>
    </lineage>
</organism>
<feature type="domain" description="STAS" evidence="2">
    <location>
        <begin position="29"/>
        <end position="127"/>
    </location>
</feature>
<dbReference type="Pfam" id="PF13466">
    <property type="entry name" value="STAS_2"/>
    <property type="match status" value="1"/>
</dbReference>
<dbReference type="InterPro" id="IPR036513">
    <property type="entry name" value="STAS_dom_sf"/>
</dbReference>
<protein>
    <recommendedName>
        <fullName evidence="2">STAS domain-containing protein</fullName>
    </recommendedName>
</protein>
<sequence length="143" mass="15398">MMPFEVRSGWITVRPGSAPDQVLHLVAGGRLDRLDRTRFLDALTAAVTTGRSAVELDVERVTLVDVAVVRILLEARRIAAAHGCVFRLIRPVGRFALILDLTGTRAKLCEPGPVSRRPRVSGALEAGPRPEAPQPPPITSAPP</sequence>
<proteinExistence type="predicted"/>
<dbReference type="PROSITE" id="PS50801">
    <property type="entry name" value="STAS"/>
    <property type="match status" value="1"/>
</dbReference>
<gene>
    <name evidence="3" type="ORF">GCM10022255_032120</name>
</gene>
<dbReference type="InterPro" id="IPR058548">
    <property type="entry name" value="MlaB-like_STAS"/>
</dbReference>
<keyword evidence="4" id="KW-1185">Reference proteome</keyword>